<keyword evidence="7 9" id="KW-0503">Monooxygenase</keyword>
<dbReference type="PANTHER" id="PTHR46206:SF1">
    <property type="entry name" value="P450, PUTATIVE (EUROFUNG)-RELATED"/>
    <property type="match status" value="1"/>
</dbReference>
<dbReference type="GO" id="GO:0004497">
    <property type="term" value="F:monooxygenase activity"/>
    <property type="evidence" value="ECO:0007669"/>
    <property type="project" value="UniProtKB-KW"/>
</dbReference>
<dbReference type="SUPFAM" id="SSF48264">
    <property type="entry name" value="Cytochrome P450"/>
    <property type="match status" value="1"/>
</dbReference>
<evidence type="ECO:0000256" key="8">
    <source>
        <dbReference type="PIRSR" id="PIRSR602403-1"/>
    </source>
</evidence>
<keyword evidence="6 8" id="KW-0408">Iron</keyword>
<dbReference type="InterPro" id="IPR002403">
    <property type="entry name" value="Cyt_P450_E_grp-IV"/>
</dbReference>
<feature type="binding site" description="axial binding residue" evidence="8">
    <location>
        <position position="469"/>
    </location>
    <ligand>
        <name>heme</name>
        <dbReference type="ChEBI" id="CHEBI:30413"/>
    </ligand>
    <ligandPart>
        <name>Fe</name>
        <dbReference type="ChEBI" id="CHEBI:18248"/>
    </ligandPart>
</feature>
<dbReference type="KEGG" id="pgri:PgNI_01033"/>
<evidence type="ECO:0008006" key="13">
    <source>
        <dbReference type="Google" id="ProtNLM"/>
    </source>
</evidence>
<dbReference type="InterPro" id="IPR017972">
    <property type="entry name" value="Cyt_P450_CS"/>
</dbReference>
<dbReference type="RefSeq" id="XP_030987836.1">
    <property type="nucleotide sequence ID" value="XM_031121110.1"/>
</dbReference>
<keyword evidence="11" id="KW-1185">Reference proteome</keyword>
<evidence type="ECO:0000313" key="11">
    <source>
        <dbReference type="Proteomes" id="UP000515153"/>
    </source>
</evidence>
<keyword evidence="5 9" id="KW-0560">Oxidoreductase</keyword>
<comment type="cofactor">
    <cofactor evidence="1 8">
        <name>heme</name>
        <dbReference type="ChEBI" id="CHEBI:30413"/>
    </cofactor>
</comment>
<evidence type="ECO:0000256" key="5">
    <source>
        <dbReference type="ARBA" id="ARBA00023002"/>
    </source>
</evidence>
<sequence length="523" mass="58404">MLELLARPAVAAPALLLVGYILYHLLLRPSKLPDLPIVGAKEGDWFPMLQARWRNIVDFETGLSEGYQKYKGQPVIIPASHRTSVMLPLSEIEWFVNQPDDVLSFHLAAHESLQLDHTTLDRRLAHDTANNRVVTVTLNSQLGNLVPDMLDEVRFGFEKCWGDKPGESREVNLYDTTTRIIAGVTARIILGDSFSRDEDFLKLSTACAQDLPISAQLLTFIWKPLRPVLAPIVTLAARTRLRRYKRAIAPEVNRRLAAWDARVRDAESEGGKFGTTDGEPNDFLQWTIRHAKESGNPTMWELDILAGRTLMLNFAAIHTSSLTQTAAVLELAASDPSVAAELRAEVSAVVAEHGWTKRSLARMEKLDSVFRESARLNSFVTLGMERKVVAPGGVTTPSGLHVPQGGTVCLPAYGVLHDEAVYPDADKFRSFRFSDARADDAASYVERARNAFPTTKPEFLAFGHGRHACPGRFFAALELKMIMAYIVLNYDISQRQKTPSMWYGMNRVPDLTANIRIQRREKS</sequence>
<proteinExistence type="inferred from homology"/>
<reference evidence="12" key="2">
    <citation type="submission" date="2019-10" db="EMBL/GenBank/DDBJ databases">
        <authorList>
            <consortium name="NCBI Genome Project"/>
        </authorList>
    </citation>
    <scope>NUCLEOTIDE SEQUENCE</scope>
    <source>
        <strain evidence="12">NI907</strain>
    </source>
</reference>
<organism evidence="11 12">
    <name type="scientific">Pyricularia grisea</name>
    <name type="common">Crabgrass-specific blast fungus</name>
    <name type="synonym">Magnaporthe grisea</name>
    <dbReference type="NCBI Taxonomy" id="148305"/>
    <lineage>
        <taxon>Eukaryota</taxon>
        <taxon>Fungi</taxon>
        <taxon>Dikarya</taxon>
        <taxon>Ascomycota</taxon>
        <taxon>Pezizomycotina</taxon>
        <taxon>Sordariomycetes</taxon>
        <taxon>Sordariomycetidae</taxon>
        <taxon>Magnaporthales</taxon>
        <taxon>Pyriculariaceae</taxon>
        <taxon>Pyricularia</taxon>
    </lineage>
</organism>
<keyword evidence="10" id="KW-0472">Membrane</keyword>
<evidence type="ECO:0000256" key="9">
    <source>
        <dbReference type="RuleBase" id="RU000461"/>
    </source>
</evidence>
<feature type="transmembrane region" description="Helical" evidence="10">
    <location>
        <begin position="6"/>
        <end position="26"/>
    </location>
</feature>
<reference evidence="12" key="1">
    <citation type="journal article" date="2019" name="Mol. Biol. Evol.">
        <title>Blast fungal genomes show frequent chromosomal changes, gene gains and losses, and effector gene turnover.</title>
        <authorList>
            <person name="Gomez Luciano L.B."/>
            <person name="Jason Tsai I."/>
            <person name="Chuma I."/>
            <person name="Tosa Y."/>
            <person name="Chen Y.H."/>
            <person name="Li J.Y."/>
            <person name="Li M.Y."/>
            <person name="Jade Lu M.Y."/>
            <person name="Nakayashiki H."/>
            <person name="Li W.H."/>
        </authorList>
    </citation>
    <scope>NUCLEOTIDE SEQUENCE</scope>
    <source>
        <strain evidence="12">NI907</strain>
    </source>
</reference>
<keyword evidence="4 8" id="KW-0479">Metal-binding</keyword>
<keyword evidence="10" id="KW-1133">Transmembrane helix</keyword>
<gene>
    <name evidence="12" type="ORF">PgNI_01033</name>
</gene>
<dbReference type="GO" id="GO:0020037">
    <property type="term" value="F:heme binding"/>
    <property type="evidence" value="ECO:0007669"/>
    <property type="project" value="InterPro"/>
</dbReference>
<dbReference type="CDD" id="cd11041">
    <property type="entry name" value="CYP503A1-like"/>
    <property type="match status" value="1"/>
</dbReference>
<name>A0A6P8BL47_PYRGI</name>
<dbReference type="PRINTS" id="PR00465">
    <property type="entry name" value="EP450IV"/>
</dbReference>
<dbReference type="Proteomes" id="UP000515153">
    <property type="component" value="Unplaced"/>
</dbReference>
<dbReference type="PROSITE" id="PS00086">
    <property type="entry name" value="CYTOCHROME_P450"/>
    <property type="match status" value="1"/>
</dbReference>
<dbReference type="GO" id="GO:0005506">
    <property type="term" value="F:iron ion binding"/>
    <property type="evidence" value="ECO:0007669"/>
    <property type="project" value="InterPro"/>
</dbReference>
<keyword evidence="10" id="KW-0812">Transmembrane</keyword>
<evidence type="ECO:0000313" key="12">
    <source>
        <dbReference type="RefSeq" id="XP_030987836.1"/>
    </source>
</evidence>
<protein>
    <recommendedName>
        <fullName evidence="13">Cytochrome P450</fullName>
    </recommendedName>
</protein>
<evidence type="ECO:0000256" key="3">
    <source>
        <dbReference type="ARBA" id="ARBA00022617"/>
    </source>
</evidence>
<evidence type="ECO:0000256" key="1">
    <source>
        <dbReference type="ARBA" id="ARBA00001971"/>
    </source>
</evidence>
<dbReference type="Gene3D" id="1.10.630.10">
    <property type="entry name" value="Cytochrome P450"/>
    <property type="match status" value="1"/>
</dbReference>
<evidence type="ECO:0000256" key="6">
    <source>
        <dbReference type="ARBA" id="ARBA00023004"/>
    </source>
</evidence>
<dbReference type="InterPro" id="IPR001128">
    <property type="entry name" value="Cyt_P450"/>
</dbReference>
<dbReference type="GeneID" id="41956024"/>
<keyword evidence="3 8" id="KW-0349">Heme</keyword>
<reference evidence="12" key="3">
    <citation type="submission" date="2025-08" db="UniProtKB">
        <authorList>
            <consortium name="RefSeq"/>
        </authorList>
    </citation>
    <scope>IDENTIFICATION</scope>
    <source>
        <strain evidence="12">NI907</strain>
    </source>
</reference>
<dbReference type="PANTHER" id="PTHR46206">
    <property type="entry name" value="CYTOCHROME P450"/>
    <property type="match status" value="1"/>
</dbReference>
<comment type="similarity">
    <text evidence="2 9">Belongs to the cytochrome P450 family.</text>
</comment>
<evidence type="ECO:0000256" key="2">
    <source>
        <dbReference type="ARBA" id="ARBA00010617"/>
    </source>
</evidence>
<dbReference type="InterPro" id="IPR036396">
    <property type="entry name" value="Cyt_P450_sf"/>
</dbReference>
<evidence type="ECO:0000256" key="7">
    <source>
        <dbReference type="ARBA" id="ARBA00023033"/>
    </source>
</evidence>
<evidence type="ECO:0000256" key="4">
    <source>
        <dbReference type="ARBA" id="ARBA00022723"/>
    </source>
</evidence>
<accession>A0A6P8BL47</accession>
<dbReference type="Pfam" id="PF00067">
    <property type="entry name" value="p450"/>
    <property type="match status" value="1"/>
</dbReference>
<dbReference type="OrthoDB" id="1844152at2759"/>
<dbReference type="GO" id="GO:0016705">
    <property type="term" value="F:oxidoreductase activity, acting on paired donors, with incorporation or reduction of molecular oxygen"/>
    <property type="evidence" value="ECO:0007669"/>
    <property type="project" value="InterPro"/>
</dbReference>
<dbReference type="AlphaFoldDB" id="A0A6P8BL47"/>
<evidence type="ECO:0000256" key="10">
    <source>
        <dbReference type="SAM" id="Phobius"/>
    </source>
</evidence>